<dbReference type="PANTHER" id="PTHR23306">
    <property type="entry name" value="TUMOR SUSCEPTIBILITY GENE 101 PROTEIN-RELATED"/>
    <property type="match status" value="1"/>
</dbReference>
<feature type="coiled-coil region" evidence="8">
    <location>
        <begin position="458"/>
        <end position="492"/>
    </location>
</feature>
<comment type="similarity">
    <text evidence="2">Belongs to the ubiquitin-conjugating enzyme family. UEV subfamily.</text>
</comment>
<dbReference type="Gene3D" id="3.10.110.10">
    <property type="entry name" value="Ubiquitin Conjugating Enzyme"/>
    <property type="match status" value="1"/>
</dbReference>
<accession>A0ABQ9NLR8</accession>
<feature type="domain" description="UEV" evidence="11">
    <location>
        <begin position="7"/>
        <end position="173"/>
    </location>
</feature>
<evidence type="ECO:0000256" key="6">
    <source>
        <dbReference type="ARBA" id="ARBA00023054"/>
    </source>
</evidence>
<feature type="compositionally biased region" description="Pro residues" evidence="9">
    <location>
        <begin position="286"/>
        <end position="299"/>
    </location>
</feature>
<dbReference type="PROSITE" id="PS51322">
    <property type="entry name" value="UEV"/>
    <property type="match status" value="1"/>
</dbReference>
<evidence type="ECO:0000256" key="9">
    <source>
        <dbReference type="SAM" id="MobiDB-lite"/>
    </source>
</evidence>
<dbReference type="SUPFAM" id="SSF140111">
    <property type="entry name" value="Endosomal sorting complex assembly domain"/>
    <property type="match status" value="1"/>
</dbReference>
<keyword evidence="5 7" id="KW-0653">Protein transport</keyword>
<feature type="region of interest" description="Disordered" evidence="9">
    <location>
        <begin position="167"/>
        <end position="359"/>
    </location>
</feature>
<comment type="subcellular location">
    <subcellularLocation>
        <location evidence="1">Endosome</location>
    </subcellularLocation>
</comment>
<dbReference type="PANTHER" id="PTHR23306:SF3">
    <property type="entry name" value="TUMOR SUPPRESSOR PROTEIN 101"/>
    <property type="match status" value="1"/>
</dbReference>
<feature type="compositionally biased region" description="Low complexity" evidence="9">
    <location>
        <begin position="349"/>
        <end position="359"/>
    </location>
</feature>
<dbReference type="InterPro" id="IPR017916">
    <property type="entry name" value="SB_dom"/>
</dbReference>
<dbReference type="PROSITE" id="PS51312">
    <property type="entry name" value="SB"/>
    <property type="match status" value="1"/>
</dbReference>
<evidence type="ECO:0000256" key="1">
    <source>
        <dbReference type="ARBA" id="ARBA00004177"/>
    </source>
</evidence>
<evidence type="ECO:0000259" key="11">
    <source>
        <dbReference type="PROSITE" id="PS51322"/>
    </source>
</evidence>
<proteinExistence type="inferred from homology"/>
<gene>
    <name evidence="12" type="primary">STP22</name>
    <name evidence="12" type="ORF">H2201_007439</name>
</gene>
<feature type="domain" description="SB" evidence="10">
    <location>
        <begin position="516"/>
        <end position="584"/>
    </location>
</feature>
<protein>
    <submittedName>
        <fullName evidence="12">Suppressor protein stp22 of temperature-sensitive alpha-factor receptor and arginine permease</fullName>
    </submittedName>
</protein>
<dbReference type="Pfam" id="PF09454">
    <property type="entry name" value="Vps23_core"/>
    <property type="match status" value="1"/>
</dbReference>
<keyword evidence="6 8" id="KW-0175">Coiled coil</keyword>
<evidence type="ECO:0000256" key="7">
    <source>
        <dbReference type="PROSITE-ProRule" id="PRU00644"/>
    </source>
</evidence>
<keyword evidence="3 7" id="KW-0813">Transport</keyword>
<evidence type="ECO:0000313" key="12">
    <source>
        <dbReference type="EMBL" id="KAJ9659289.1"/>
    </source>
</evidence>
<dbReference type="InterPro" id="IPR037202">
    <property type="entry name" value="ESCRT_assembly_dom"/>
</dbReference>
<keyword evidence="4" id="KW-0967">Endosome</keyword>
<evidence type="ECO:0000256" key="4">
    <source>
        <dbReference type="ARBA" id="ARBA00022753"/>
    </source>
</evidence>
<name>A0ABQ9NLR8_9PEZI</name>
<evidence type="ECO:0000256" key="8">
    <source>
        <dbReference type="SAM" id="Coils"/>
    </source>
</evidence>
<dbReference type="CDD" id="cd11685">
    <property type="entry name" value="UEV_TSG101-like"/>
    <property type="match status" value="1"/>
</dbReference>
<feature type="compositionally biased region" description="Pro residues" evidence="9">
    <location>
        <begin position="243"/>
        <end position="252"/>
    </location>
</feature>
<evidence type="ECO:0000313" key="13">
    <source>
        <dbReference type="Proteomes" id="UP001172684"/>
    </source>
</evidence>
<dbReference type="InterPro" id="IPR016135">
    <property type="entry name" value="UBQ-conjugating_enzyme/RWD"/>
</dbReference>
<dbReference type="InterPro" id="IPR008883">
    <property type="entry name" value="UEV_N"/>
</dbReference>
<dbReference type="SUPFAM" id="SSF54495">
    <property type="entry name" value="UBC-like"/>
    <property type="match status" value="1"/>
</dbReference>
<keyword evidence="13" id="KW-1185">Reference proteome</keyword>
<dbReference type="EMBL" id="JAPDRL010000077">
    <property type="protein sequence ID" value="KAJ9659289.1"/>
    <property type="molecule type" value="Genomic_DNA"/>
</dbReference>
<feature type="region of interest" description="Disordered" evidence="9">
    <location>
        <begin position="372"/>
        <end position="393"/>
    </location>
</feature>
<evidence type="ECO:0000256" key="5">
    <source>
        <dbReference type="ARBA" id="ARBA00022927"/>
    </source>
</evidence>
<sequence>MPAVPDKVLNWLYSILTSEYRDVNRTYSDAADALSQYPSLSPRTEVYTYENGSSALLLHLTGTLPVQFRGTVYRFPIALWIPHAYPHEPPMAYVTPAQDMVVRPGQNHVGGDGRVYHPYLANWGKFWDVSVILSKDHRDYPLSVPGRNSLDEGSWCMSRAGVFAKEPPVASSNQQQQYAPQSRAVQTAPPIPPPPEELRRSARPPQTGSPIQRATPVPPPKPLKPHGSSPNTRNGPDQQRLHAPPPLPPLPPGVGISHGQRLGASGWHETQLPRHLPQRQASLETRPPPLPPPQTPPSRFPQITSSVGNSVPPGVRPPNSAPRYHGPLSPPQPPSGYAGLRPPSQTSGPPASQVPQQPAPHVYQPQLQHAQYRAPPTQQQQLPKVPQPAPDLLSSPLDVTLPSQTGQSIPLPVPPVPPNPEKDALLTALSTSLVSQIRKTVADNNAAVAPLQAQQSALRTATSRLESELSQLQQLDAALASNEQILRNAMREADRVMEDAGRRTVPDVDDVLVAPHAVGNQLYALVAEEKACADAVNILGRALDRGAIGVDVFVKQCRAVAREQFLKKMLIKKIERGMGLDGVQ</sequence>
<evidence type="ECO:0000256" key="3">
    <source>
        <dbReference type="ARBA" id="ARBA00022448"/>
    </source>
</evidence>
<reference evidence="12" key="1">
    <citation type="submission" date="2022-10" db="EMBL/GenBank/DDBJ databases">
        <title>Culturing micro-colonial fungi from biological soil crusts in the Mojave desert and describing Neophaeococcomyces mojavensis, and introducing the new genera and species Taxawa tesnikishii.</title>
        <authorList>
            <person name="Kurbessoian T."/>
            <person name="Stajich J.E."/>
        </authorList>
    </citation>
    <scope>NUCLEOTIDE SEQUENCE</scope>
    <source>
        <strain evidence="12">TK_1</strain>
    </source>
</reference>
<keyword evidence="12" id="KW-0675">Receptor</keyword>
<organism evidence="12 13">
    <name type="scientific">Coniosporium apollinis</name>
    <dbReference type="NCBI Taxonomy" id="61459"/>
    <lineage>
        <taxon>Eukaryota</taxon>
        <taxon>Fungi</taxon>
        <taxon>Dikarya</taxon>
        <taxon>Ascomycota</taxon>
        <taxon>Pezizomycotina</taxon>
        <taxon>Dothideomycetes</taxon>
        <taxon>Dothideomycetes incertae sedis</taxon>
        <taxon>Coniosporium</taxon>
    </lineage>
</organism>
<evidence type="ECO:0000259" key="10">
    <source>
        <dbReference type="PROSITE" id="PS51312"/>
    </source>
</evidence>
<evidence type="ECO:0000256" key="2">
    <source>
        <dbReference type="ARBA" id="ARBA00009594"/>
    </source>
</evidence>
<dbReference type="Gene3D" id="6.10.140.820">
    <property type="match status" value="1"/>
</dbReference>
<feature type="compositionally biased region" description="Polar residues" evidence="9">
    <location>
        <begin position="170"/>
        <end position="185"/>
    </location>
</feature>
<comment type="caution">
    <text evidence="12">The sequence shown here is derived from an EMBL/GenBank/DDBJ whole genome shotgun (WGS) entry which is preliminary data.</text>
</comment>
<dbReference type="Proteomes" id="UP001172684">
    <property type="component" value="Unassembled WGS sequence"/>
</dbReference>
<dbReference type="InterPro" id="IPR052070">
    <property type="entry name" value="ESCRT-I_UEV_domain"/>
</dbReference>
<dbReference type="Pfam" id="PF05743">
    <property type="entry name" value="UEV"/>
    <property type="match status" value="1"/>
</dbReference>
<feature type="compositionally biased region" description="Polar residues" evidence="9">
    <location>
        <begin position="228"/>
        <end position="237"/>
    </location>
</feature>